<evidence type="ECO:0000256" key="7">
    <source>
        <dbReference type="ARBA" id="ARBA00023180"/>
    </source>
</evidence>
<keyword evidence="2" id="KW-1003">Cell membrane</keyword>
<evidence type="ECO:0000256" key="2">
    <source>
        <dbReference type="ARBA" id="ARBA00022475"/>
    </source>
</evidence>
<keyword evidence="4" id="KW-0391">Immunity</keyword>
<dbReference type="InterPro" id="IPR013106">
    <property type="entry name" value="Ig_V-set"/>
</dbReference>
<dbReference type="PANTHER" id="PTHR19433">
    <property type="entry name" value="T-CELL RECEPTOR ALPHA CHAIN V REGION-RELATED"/>
    <property type="match status" value="1"/>
</dbReference>
<dbReference type="InterPro" id="IPR003599">
    <property type="entry name" value="Ig_sub"/>
</dbReference>
<dbReference type="InterPro" id="IPR036179">
    <property type="entry name" value="Ig-like_dom_sf"/>
</dbReference>
<dbReference type="GO" id="GO:0009617">
    <property type="term" value="P:response to bacterium"/>
    <property type="evidence" value="ECO:0007669"/>
    <property type="project" value="TreeGrafter"/>
</dbReference>
<evidence type="ECO:0000256" key="8">
    <source>
        <dbReference type="SAM" id="MobiDB-lite"/>
    </source>
</evidence>
<name>A0A6J2VZN6_CHACN</name>
<dbReference type="InterPro" id="IPR007110">
    <property type="entry name" value="Ig-like_dom"/>
</dbReference>
<keyword evidence="7" id="KW-0325">Glycoprotein</keyword>
<feature type="chain" id="PRO_5026875153" evidence="9">
    <location>
        <begin position="20"/>
        <end position="300"/>
    </location>
</feature>
<organism evidence="11 12">
    <name type="scientific">Chanos chanos</name>
    <name type="common">Milkfish</name>
    <name type="synonym">Mugil chanos</name>
    <dbReference type="NCBI Taxonomy" id="29144"/>
    <lineage>
        <taxon>Eukaryota</taxon>
        <taxon>Metazoa</taxon>
        <taxon>Chordata</taxon>
        <taxon>Craniata</taxon>
        <taxon>Vertebrata</taxon>
        <taxon>Euteleostomi</taxon>
        <taxon>Actinopterygii</taxon>
        <taxon>Neopterygii</taxon>
        <taxon>Teleostei</taxon>
        <taxon>Ostariophysi</taxon>
        <taxon>Gonorynchiformes</taxon>
        <taxon>Chanidae</taxon>
        <taxon>Chanos</taxon>
    </lineage>
</organism>
<dbReference type="AlphaFoldDB" id="A0A6J2VZN6"/>
<feature type="domain" description="Ig-like" evidence="10">
    <location>
        <begin position="153"/>
        <end position="228"/>
    </location>
</feature>
<dbReference type="RefSeq" id="XP_030637364.1">
    <property type="nucleotide sequence ID" value="XM_030781504.1"/>
</dbReference>
<dbReference type="GO" id="GO:0002376">
    <property type="term" value="P:immune system process"/>
    <property type="evidence" value="ECO:0007669"/>
    <property type="project" value="UniProtKB-KW"/>
</dbReference>
<keyword evidence="5" id="KW-0472">Membrane</keyword>
<dbReference type="SUPFAM" id="SSF48726">
    <property type="entry name" value="Immunoglobulin"/>
    <property type="match status" value="2"/>
</dbReference>
<dbReference type="InterPro" id="IPR013783">
    <property type="entry name" value="Ig-like_fold"/>
</dbReference>
<feature type="region of interest" description="Disordered" evidence="8">
    <location>
        <begin position="268"/>
        <end position="291"/>
    </location>
</feature>
<dbReference type="Proteomes" id="UP000504632">
    <property type="component" value="Chromosome 1"/>
</dbReference>
<evidence type="ECO:0000256" key="9">
    <source>
        <dbReference type="SAM" id="SignalP"/>
    </source>
</evidence>
<keyword evidence="3 9" id="KW-0732">Signal</keyword>
<dbReference type="CDD" id="cd00099">
    <property type="entry name" value="IgV"/>
    <property type="match status" value="1"/>
</dbReference>
<evidence type="ECO:0000256" key="3">
    <source>
        <dbReference type="ARBA" id="ARBA00022729"/>
    </source>
</evidence>
<dbReference type="PANTHER" id="PTHR19433:SF133">
    <property type="entry name" value="IMMUNE-TYPE RECEPTOR 5 PRECURSOR-RELATED"/>
    <property type="match status" value="1"/>
</dbReference>
<evidence type="ECO:0000256" key="5">
    <source>
        <dbReference type="ARBA" id="ARBA00023136"/>
    </source>
</evidence>
<evidence type="ECO:0000259" key="10">
    <source>
        <dbReference type="PROSITE" id="PS50835"/>
    </source>
</evidence>
<dbReference type="GO" id="GO:0005886">
    <property type="term" value="C:plasma membrane"/>
    <property type="evidence" value="ECO:0007669"/>
    <property type="project" value="UniProtKB-SubCell"/>
</dbReference>
<dbReference type="Gene3D" id="2.60.40.10">
    <property type="entry name" value="Immunoglobulins"/>
    <property type="match status" value="2"/>
</dbReference>
<comment type="subcellular location">
    <subcellularLocation>
        <location evidence="1">Cell membrane</location>
    </subcellularLocation>
</comment>
<dbReference type="FunCoup" id="A0A6J2VZN6">
    <property type="interactions" value="2"/>
</dbReference>
<feature type="compositionally biased region" description="Basic and acidic residues" evidence="8">
    <location>
        <begin position="268"/>
        <end position="287"/>
    </location>
</feature>
<evidence type="ECO:0000313" key="11">
    <source>
        <dbReference type="Proteomes" id="UP000504632"/>
    </source>
</evidence>
<dbReference type="InParanoid" id="A0A6J2VZN6"/>
<proteinExistence type="predicted"/>
<protein>
    <submittedName>
        <fullName evidence="12">Uncharacterized protein LOC115818168</fullName>
    </submittedName>
</protein>
<dbReference type="GeneID" id="115818168"/>
<sequence length="300" mass="33732">MAILWIAIYLVGKLYVAQAMSVYQTSTVISAQLGDAVTLHCFFPEETSNDQLFWYKQRVGNKPQVVVVTNQVMNPLFYKEFEDSRFRLNKTKKSMSLTIGKTVPSDEAMYFCAKRSLYETEFSNGTFLAVKGDHQSSYISVQQISMSGPFHPGDSVTLECTVLTERSSAELSVFWFRLTSDESRPVMIYTYKNRSDQCESGSPRQSCVSNLYKNNLSLSDAGTYYCAVATLGKIVIGDGAMLDIGRRECQSDRELFLLLCEPMSLNGEERHGEEQRGEEQRGEERRGAAALGVKIQLKPS</sequence>
<keyword evidence="6" id="KW-1015">Disulfide bond</keyword>
<feature type="domain" description="Ig-like" evidence="10">
    <location>
        <begin position="20"/>
        <end position="123"/>
    </location>
</feature>
<dbReference type="SMART" id="SM00406">
    <property type="entry name" value="IGv"/>
    <property type="match status" value="2"/>
</dbReference>
<gene>
    <name evidence="12" type="primary">LOC115818168</name>
</gene>
<dbReference type="PROSITE" id="PS50835">
    <property type="entry name" value="IG_LIKE"/>
    <property type="match status" value="2"/>
</dbReference>
<feature type="signal peptide" evidence="9">
    <location>
        <begin position="1"/>
        <end position="19"/>
    </location>
</feature>
<dbReference type="InterPro" id="IPR052051">
    <property type="entry name" value="TCR_complex_component"/>
</dbReference>
<accession>A0A6J2VZN6</accession>
<dbReference type="Pfam" id="PF07686">
    <property type="entry name" value="V-set"/>
    <property type="match status" value="2"/>
</dbReference>
<dbReference type="SMART" id="SM00409">
    <property type="entry name" value="IG"/>
    <property type="match status" value="2"/>
</dbReference>
<reference evidence="12" key="1">
    <citation type="submission" date="2025-08" db="UniProtKB">
        <authorList>
            <consortium name="RefSeq"/>
        </authorList>
    </citation>
    <scope>IDENTIFICATION</scope>
</reference>
<evidence type="ECO:0000256" key="1">
    <source>
        <dbReference type="ARBA" id="ARBA00004236"/>
    </source>
</evidence>
<evidence type="ECO:0000313" key="12">
    <source>
        <dbReference type="RefSeq" id="XP_030637364.1"/>
    </source>
</evidence>
<evidence type="ECO:0000256" key="6">
    <source>
        <dbReference type="ARBA" id="ARBA00023157"/>
    </source>
</evidence>
<dbReference type="OrthoDB" id="8947657at2759"/>
<evidence type="ECO:0000256" key="4">
    <source>
        <dbReference type="ARBA" id="ARBA00022859"/>
    </source>
</evidence>
<keyword evidence="11" id="KW-1185">Reference proteome</keyword>